<dbReference type="EMBL" id="PYEP01000002">
    <property type="protein sequence ID" value="PSN08912.1"/>
    <property type="molecule type" value="Genomic_DNA"/>
</dbReference>
<evidence type="ECO:0000256" key="2">
    <source>
        <dbReference type="ARBA" id="ARBA00022833"/>
    </source>
</evidence>
<dbReference type="PROSITE" id="PS00903">
    <property type="entry name" value="CYT_DCMP_DEAMINASES_1"/>
    <property type="match status" value="1"/>
</dbReference>
<dbReference type="InterPro" id="IPR016193">
    <property type="entry name" value="Cytidine_deaminase-like"/>
</dbReference>
<dbReference type="RefSeq" id="WP_106876595.1">
    <property type="nucleotide sequence ID" value="NZ_PYEP01000002.1"/>
</dbReference>
<evidence type="ECO:0000256" key="1">
    <source>
        <dbReference type="ARBA" id="ARBA00022723"/>
    </source>
</evidence>
<dbReference type="SUPFAM" id="SSF53927">
    <property type="entry name" value="Cytidine deaminase-like"/>
    <property type="match status" value="1"/>
</dbReference>
<sequence>MDIRHGSFQGGTPLSQNYETVEDAVNEAANQAVHACCQGTFSVGGVMLDNTGYVLNALHNNVVEAGMTFDPTAHGERQLIDWYYDQLSQGALLPPPEAITIVTSLDPCCMCSGAILGSGFNVVSAAFDTFSGINYTTQADFPSLTPALRAMAQTTFSYPEVNGDSCFARPATSAPVADFFSQTVIDQNTQALCLSVFEATLGTVQDTVNHDLPLDELLDPATLALDDPIVVALKAVYPQALSYKAPSPGTPDVGLASLLLDAAARDVEQGGKGSSVAFLDAFGNLMLCLPGNQAHSPAHTPFMLTTRTWAQLRHQLFQQEGERTLQYLGHPKFGTFVLTLGHDTSAASLMDLGAYGSTMEEALPADNPYSLQYVVPSIPQSELTAWCQTLPPLYSQSIGVYPQQVTDQALIDAVTEGLPQAISRSEASYA</sequence>
<reference evidence="4 5" key="1">
    <citation type="submission" date="2018-03" db="EMBL/GenBank/DDBJ databases">
        <title>Draft genome sequence of the first documented clinical Siccibacter turicensis isolate in Austria.</title>
        <authorList>
            <person name="Lepuschitz S."/>
            <person name="Pekard-Amenitsch S."/>
            <person name="Haunold R."/>
            <person name="Schill S."/>
            <person name="Mach R."/>
            <person name="Allerberger F."/>
            <person name="Ruppitsch W."/>
            <person name="Forsythe S.J."/>
        </authorList>
    </citation>
    <scope>NUCLEOTIDE SEQUENCE [LARGE SCALE GENOMIC DNA]</scope>
    <source>
        <strain evidence="4 5">6100069499-17</strain>
    </source>
</reference>
<name>A0A2P8VMY1_9ENTR</name>
<gene>
    <name evidence="4" type="ORF">C7G83_06095</name>
</gene>
<dbReference type="AlphaFoldDB" id="A0A2P8VMY1"/>
<dbReference type="Proteomes" id="UP000240212">
    <property type="component" value="Unassembled WGS sequence"/>
</dbReference>
<accession>A0A2P8VMY1</accession>
<keyword evidence="2" id="KW-0862">Zinc</keyword>
<dbReference type="PROSITE" id="PS51747">
    <property type="entry name" value="CYT_DCMP_DEAMINASES_2"/>
    <property type="match status" value="1"/>
</dbReference>
<proteinExistence type="predicted"/>
<dbReference type="GO" id="GO:0016787">
    <property type="term" value="F:hydrolase activity"/>
    <property type="evidence" value="ECO:0007669"/>
    <property type="project" value="InterPro"/>
</dbReference>
<dbReference type="CDD" id="cd01285">
    <property type="entry name" value="nucleoside_deaminase"/>
    <property type="match status" value="1"/>
</dbReference>
<evidence type="ECO:0000313" key="4">
    <source>
        <dbReference type="EMBL" id="PSN08912.1"/>
    </source>
</evidence>
<dbReference type="InterPro" id="IPR016192">
    <property type="entry name" value="APOBEC/CMP_deaminase_Zn-bd"/>
</dbReference>
<feature type="domain" description="CMP/dCMP-type deaminase" evidence="3">
    <location>
        <begin position="19"/>
        <end position="148"/>
    </location>
</feature>
<keyword evidence="1" id="KW-0479">Metal-binding</keyword>
<dbReference type="GO" id="GO:0008270">
    <property type="term" value="F:zinc ion binding"/>
    <property type="evidence" value="ECO:0007669"/>
    <property type="project" value="InterPro"/>
</dbReference>
<evidence type="ECO:0000259" key="3">
    <source>
        <dbReference type="PROSITE" id="PS51747"/>
    </source>
</evidence>
<comment type="caution">
    <text evidence="4">The sequence shown here is derived from an EMBL/GenBank/DDBJ whole genome shotgun (WGS) entry which is preliminary data.</text>
</comment>
<dbReference type="InterPro" id="IPR002125">
    <property type="entry name" value="CMP_dCMP_dom"/>
</dbReference>
<keyword evidence="5" id="KW-1185">Reference proteome</keyword>
<protein>
    <recommendedName>
        <fullName evidence="3">CMP/dCMP-type deaminase domain-containing protein</fullName>
    </recommendedName>
</protein>
<dbReference type="STRING" id="1388748.GCA_000463155_03373"/>
<dbReference type="Gene3D" id="3.40.140.10">
    <property type="entry name" value="Cytidine Deaminase, domain 2"/>
    <property type="match status" value="1"/>
</dbReference>
<organism evidence="4 5">
    <name type="scientific">Siccibacter turicensis</name>
    <dbReference type="NCBI Taxonomy" id="357233"/>
    <lineage>
        <taxon>Bacteria</taxon>
        <taxon>Pseudomonadati</taxon>
        <taxon>Pseudomonadota</taxon>
        <taxon>Gammaproteobacteria</taxon>
        <taxon>Enterobacterales</taxon>
        <taxon>Enterobacteriaceae</taxon>
        <taxon>Siccibacter</taxon>
    </lineage>
</organism>
<dbReference type="Pfam" id="PF00383">
    <property type="entry name" value="dCMP_cyt_deam_1"/>
    <property type="match status" value="1"/>
</dbReference>
<evidence type="ECO:0000313" key="5">
    <source>
        <dbReference type="Proteomes" id="UP000240212"/>
    </source>
</evidence>
<dbReference type="OrthoDB" id="9802676at2"/>